<dbReference type="SMART" id="SM01120">
    <property type="entry name" value="Dak2"/>
    <property type="match status" value="1"/>
</dbReference>
<dbReference type="InterPro" id="IPR036117">
    <property type="entry name" value="DhaL_dom_sf"/>
</dbReference>
<evidence type="ECO:0000313" key="2">
    <source>
        <dbReference type="EMBL" id="GAA5024732.1"/>
    </source>
</evidence>
<dbReference type="RefSeq" id="WP_345507038.1">
    <property type="nucleotide sequence ID" value="NZ_BAABIW010000011.1"/>
</dbReference>
<dbReference type="PANTHER" id="PTHR33434">
    <property type="entry name" value="DEGV DOMAIN-CONTAINING PROTEIN DR_1986-RELATED"/>
    <property type="match status" value="1"/>
</dbReference>
<protein>
    <submittedName>
        <fullName evidence="2">DAK2 domain-containing protein</fullName>
    </submittedName>
</protein>
<dbReference type="PANTHER" id="PTHR33434:SF4">
    <property type="entry name" value="PHOSPHATASE PROTEIN"/>
    <property type="match status" value="1"/>
</dbReference>
<dbReference type="InterPro" id="IPR048394">
    <property type="entry name" value="FakA-like_M"/>
</dbReference>
<accession>A0ABP9JB53</accession>
<proteinExistence type="predicted"/>
<dbReference type="SUPFAM" id="SSF101473">
    <property type="entry name" value="DhaL-like"/>
    <property type="match status" value="1"/>
</dbReference>
<evidence type="ECO:0000259" key="1">
    <source>
        <dbReference type="PROSITE" id="PS51480"/>
    </source>
</evidence>
<feature type="domain" description="DhaL" evidence="1">
    <location>
        <begin position="18"/>
        <end position="224"/>
    </location>
</feature>
<dbReference type="InterPro" id="IPR004007">
    <property type="entry name" value="DhaL_dom"/>
</dbReference>
<reference evidence="3" key="1">
    <citation type="journal article" date="2019" name="Int. J. Syst. Evol. Microbiol.">
        <title>The Global Catalogue of Microorganisms (GCM) 10K type strain sequencing project: providing services to taxonomists for standard genome sequencing and annotation.</title>
        <authorList>
            <consortium name="The Broad Institute Genomics Platform"/>
            <consortium name="The Broad Institute Genome Sequencing Center for Infectious Disease"/>
            <person name="Wu L."/>
            <person name="Ma J."/>
        </authorList>
    </citation>
    <scope>NUCLEOTIDE SEQUENCE [LARGE SCALE GENOMIC DNA]</scope>
    <source>
        <strain evidence="3">JCM 17687</strain>
    </source>
</reference>
<dbReference type="EMBL" id="BAABIW010000011">
    <property type="protein sequence ID" value="GAA5024732.1"/>
    <property type="molecule type" value="Genomic_DNA"/>
</dbReference>
<dbReference type="Pfam" id="PF21645">
    <property type="entry name" value="FakA-like_M"/>
    <property type="match status" value="1"/>
</dbReference>
<dbReference type="InterPro" id="IPR033470">
    <property type="entry name" value="FakA-like_C"/>
</dbReference>
<dbReference type="Pfam" id="PF13684">
    <property type="entry name" value="FakA-like_C"/>
    <property type="match status" value="1"/>
</dbReference>
<dbReference type="PROSITE" id="PS51480">
    <property type="entry name" value="DHAL"/>
    <property type="match status" value="1"/>
</dbReference>
<comment type="caution">
    <text evidence="2">The sequence shown here is derived from an EMBL/GenBank/DDBJ whole genome shotgun (WGS) entry which is preliminary data.</text>
</comment>
<name>A0ABP9JB53_9MICO</name>
<dbReference type="Pfam" id="PF02734">
    <property type="entry name" value="Dak2"/>
    <property type="match status" value="1"/>
</dbReference>
<sequence>MPGAVPPPDGPLTLLDLVAVRRWAVMTRSLFAARRAEIDALNVFPVPDGDTGTNLYLTFDGAVDRTLTAAAEVTTADALLTAFARNLLWTARGNSGVILSQLARGLAEGCAGAGRIDGRVLAGGLRRSAHRAREAVTDPQEGTILTVAGAMADAATEAAEAFAGPHPVGEPEGTVPVHVVALAAVDAARAALERTPEQLEVLARAGVVDAGGAGLVVLLECLERVCAGQHAPSPGDERPRLRPPLPSAALSAVLGGARPVPVDVDAPPVPEYEVMYLLRDSDDDAVDRLRDRLVELGDSVLVVGGDGEWNVHAHVDDAGAAVEAGIDAGRPHRVRITRLPDAVQAAGAHDDRHGGHADAPHAVHGAGHRRPGVDGVGASDGVHGVAIVACAAGPGLAALFEEAGAVVVPSGPGRRASTGGLIDAIREQHARGASGVVVLPNDGDTLLAAAAAVRAVADEGIDAHLVHVRAAVQGIAALAVHEPQATLPANVLAMQAAASATRHGAVTVADRVALTSGGRCEPGDVLGVVDGDVVLVGSDVLDVARGVVQRLLASGGELVTAVTGADAPDGVLEAVTAEARAAHHGVDVTVLDGGQAVYAVLLGVE</sequence>
<keyword evidence="3" id="KW-1185">Reference proteome</keyword>
<dbReference type="Gene3D" id="1.25.40.340">
    <property type="match status" value="1"/>
</dbReference>
<dbReference type="SMART" id="SM01121">
    <property type="entry name" value="Dak1_2"/>
    <property type="match status" value="1"/>
</dbReference>
<dbReference type="Proteomes" id="UP001500427">
    <property type="component" value="Unassembled WGS sequence"/>
</dbReference>
<dbReference type="NCBIfam" id="TIGR03599">
    <property type="entry name" value="YloV"/>
    <property type="match status" value="1"/>
</dbReference>
<dbReference type="InterPro" id="IPR050270">
    <property type="entry name" value="DegV_domain_contain"/>
</dbReference>
<organism evidence="2 3">
    <name type="scientific">Terrabacter aeriphilus</name>
    <dbReference type="NCBI Taxonomy" id="515662"/>
    <lineage>
        <taxon>Bacteria</taxon>
        <taxon>Bacillati</taxon>
        <taxon>Actinomycetota</taxon>
        <taxon>Actinomycetes</taxon>
        <taxon>Micrococcales</taxon>
        <taxon>Intrasporangiaceae</taxon>
        <taxon>Terrabacter</taxon>
    </lineage>
</organism>
<dbReference type="InterPro" id="IPR019986">
    <property type="entry name" value="YloV-like"/>
</dbReference>
<gene>
    <name evidence="2" type="ORF">GCM10023258_17020</name>
</gene>
<evidence type="ECO:0000313" key="3">
    <source>
        <dbReference type="Proteomes" id="UP001500427"/>
    </source>
</evidence>